<dbReference type="EMBL" id="CP113117">
    <property type="protein sequence ID" value="WAD00627.1"/>
    <property type="molecule type" value="Genomic_DNA"/>
</dbReference>
<name>A0AB38X299_LEVBR</name>
<feature type="domain" description="ABC transporter" evidence="4">
    <location>
        <begin position="320"/>
        <end position="538"/>
    </location>
</feature>
<dbReference type="InterPro" id="IPR017871">
    <property type="entry name" value="ABC_transporter-like_CS"/>
</dbReference>
<accession>A0AB38X299</accession>
<sequence>MLTVNNVSMQFSDRKLYDDVNLKFTPGNCYGVIGANGAGKSTFLKIIEGKLKPTSGNVSMGPNERMSSLNQDHFAFEDSIVMDTVIRGHQKLYDIMTEKNAIYMKPDFSDADGIRAAELEAEFGEMGGWEAEAEASQMLQALGIDDSLHNVLMSELTESQKVKVLLGQALFGHPDVLLLDEPTNGLDVQSISWLENFLAGYENTVIVVSHDRHFLNQVCTHMCDVDFGKITLFVGNYDFWMESSELAAQLKANANAKKADQIKQLQEFVARFSANASKSKQATSRKKQLEKITLDDIKPSSRKYPYIKFTPERDLGNDLLRVEHVSKAIDGVTILDDVSITLRPDEKTAFISRNDLTTTTLMQIIAGDVQPDSGNVVWGQTTSTTYLPKNVNDYFANNDLSVLDWLRQFASKEESDNTFLRGFLGKMLFSGDDVNRAVDVMSGGEKVRAMLSKMMLGKANVLLLDDPTNHLDLESITALNDSLVAFNGAIVFTSHDHEFIQTIANRIIEVSSKGLVDRADTTYDEFLGHEQVQAQVAALYDGE</sequence>
<dbReference type="AlphaFoldDB" id="A0AB38X299"/>
<reference evidence="5" key="1">
    <citation type="submission" date="2022-11" db="EMBL/GenBank/DDBJ databases">
        <title>Whole genome sequence of Levilactobacillus brevis SMB091.</title>
        <authorList>
            <person name="Kim J.-M."/>
            <person name="Kim O.-C."/>
            <person name="Choi Y.H."/>
            <person name="Han N.S."/>
            <person name="Hurh B."/>
        </authorList>
    </citation>
    <scope>NUCLEOTIDE SEQUENCE</scope>
    <source>
        <strain evidence="5">SMB091</strain>
    </source>
</reference>
<dbReference type="Pfam" id="PF00005">
    <property type="entry name" value="ABC_tran"/>
    <property type="match status" value="2"/>
</dbReference>
<protein>
    <submittedName>
        <fullName evidence="5">ATP-binding cassette domain-containing protein</fullName>
    </submittedName>
</protein>
<keyword evidence="2" id="KW-0547">Nucleotide-binding</keyword>
<evidence type="ECO:0000256" key="2">
    <source>
        <dbReference type="ARBA" id="ARBA00022741"/>
    </source>
</evidence>
<evidence type="ECO:0000313" key="5">
    <source>
        <dbReference type="EMBL" id="WAD00627.1"/>
    </source>
</evidence>
<keyword evidence="3 5" id="KW-0067">ATP-binding</keyword>
<dbReference type="GO" id="GO:0005524">
    <property type="term" value="F:ATP binding"/>
    <property type="evidence" value="ECO:0007669"/>
    <property type="project" value="UniProtKB-KW"/>
</dbReference>
<dbReference type="InterPro" id="IPR051309">
    <property type="entry name" value="ABCF_ATPase"/>
</dbReference>
<gene>
    <name evidence="5" type="ORF">ORR04_06670</name>
</gene>
<dbReference type="InterPro" id="IPR027417">
    <property type="entry name" value="P-loop_NTPase"/>
</dbReference>
<dbReference type="InterPro" id="IPR003593">
    <property type="entry name" value="AAA+_ATPase"/>
</dbReference>
<dbReference type="PANTHER" id="PTHR42855:SF2">
    <property type="entry name" value="DRUG RESISTANCE ABC TRANSPORTER,ATP-BINDING PROTEIN"/>
    <property type="match status" value="1"/>
</dbReference>
<dbReference type="Gene3D" id="3.40.50.300">
    <property type="entry name" value="P-loop containing nucleotide triphosphate hydrolases"/>
    <property type="match status" value="2"/>
</dbReference>
<organism evidence="5 6">
    <name type="scientific">Levilactobacillus brevis</name>
    <name type="common">Lactobacillus brevis</name>
    <dbReference type="NCBI Taxonomy" id="1580"/>
    <lineage>
        <taxon>Bacteria</taxon>
        <taxon>Bacillati</taxon>
        <taxon>Bacillota</taxon>
        <taxon>Bacilli</taxon>
        <taxon>Lactobacillales</taxon>
        <taxon>Lactobacillaceae</taxon>
        <taxon>Levilactobacillus</taxon>
    </lineage>
</organism>
<feature type="domain" description="ABC transporter" evidence="4">
    <location>
        <begin position="2"/>
        <end position="252"/>
    </location>
</feature>
<dbReference type="GO" id="GO:0016887">
    <property type="term" value="F:ATP hydrolysis activity"/>
    <property type="evidence" value="ECO:0007669"/>
    <property type="project" value="InterPro"/>
</dbReference>
<dbReference type="PROSITE" id="PS00211">
    <property type="entry name" value="ABC_TRANSPORTER_1"/>
    <property type="match status" value="1"/>
</dbReference>
<proteinExistence type="predicted"/>
<keyword evidence="1" id="KW-0677">Repeat</keyword>
<dbReference type="FunFam" id="3.40.50.300:FF:000070">
    <property type="entry name" value="Putative ABC transporter ATP-binding component"/>
    <property type="match status" value="1"/>
</dbReference>
<dbReference type="SUPFAM" id="SSF52540">
    <property type="entry name" value="P-loop containing nucleoside triphosphate hydrolases"/>
    <property type="match status" value="2"/>
</dbReference>
<evidence type="ECO:0000256" key="3">
    <source>
        <dbReference type="ARBA" id="ARBA00022840"/>
    </source>
</evidence>
<dbReference type="CDD" id="cd03221">
    <property type="entry name" value="ABCF_EF-3"/>
    <property type="match status" value="2"/>
</dbReference>
<dbReference type="PROSITE" id="PS50893">
    <property type="entry name" value="ABC_TRANSPORTER_2"/>
    <property type="match status" value="2"/>
</dbReference>
<dbReference type="InterPro" id="IPR003439">
    <property type="entry name" value="ABC_transporter-like_ATP-bd"/>
</dbReference>
<evidence type="ECO:0000256" key="1">
    <source>
        <dbReference type="ARBA" id="ARBA00022737"/>
    </source>
</evidence>
<dbReference type="FunFam" id="3.40.50.300:FF:000011">
    <property type="entry name" value="Putative ABC transporter ATP-binding component"/>
    <property type="match status" value="1"/>
</dbReference>
<dbReference type="RefSeq" id="WP_267668193.1">
    <property type="nucleotide sequence ID" value="NZ_CP113117.1"/>
</dbReference>
<dbReference type="PANTHER" id="PTHR42855">
    <property type="entry name" value="ABC TRANSPORTER ATP-BINDING SUBUNIT"/>
    <property type="match status" value="1"/>
</dbReference>
<dbReference type="Pfam" id="PF12848">
    <property type="entry name" value="ABC_tran_Xtn"/>
    <property type="match status" value="1"/>
</dbReference>
<dbReference type="SMART" id="SM00382">
    <property type="entry name" value="AAA"/>
    <property type="match status" value="2"/>
</dbReference>
<dbReference type="InterPro" id="IPR032781">
    <property type="entry name" value="ABC_tran_Xtn"/>
</dbReference>
<dbReference type="Proteomes" id="UP001164768">
    <property type="component" value="Chromosome"/>
</dbReference>
<evidence type="ECO:0000259" key="4">
    <source>
        <dbReference type="PROSITE" id="PS50893"/>
    </source>
</evidence>
<evidence type="ECO:0000313" key="6">
    <source>
        <dbReference type="Proteomes" id="UP001164768"/>
    </source>
</evidence>